<dbReference type="EMBL" id="FTOG01000001">
    <property type="protein sequence ID" value="SIS44501.1"/>
    <property type="molecule type" value="Genomic_DNA"/>
</dbReference>
<protein>
    <submittedName>
        <fullName evidence="2">Uncharacterized protein</fullName>
    </submittedName>
</protein>
<evidence type="ECO:0000313" key="3">
    <source>
        <dbReference type="Proteomes" id="UP000186221"/>
    </source>
</evidence>
<keyword evidence="1" id="KW-0732">Signal</keyword>
<evidence type="ECO:0000313" key="2">
    <source>
        <dbReference type="EMBL" id="SIS44501.1"/>
    </source>
</evidence>
<name>A0A1N7J5J4_9RHOB</name>
<organism evidence="2 3">
    <name type="scientific">Rhodobacter aestuarii</name>
    <dbReference type="NCBI Taxonomy" id="453582"/>
    <lineage>
        <taxon>Bacteria</taxon>
        <taxon>Pseudomonadati</taxon>
        <taxon>Pseudomonadota</taxon>
        <taxon>Alphaproteobacteria</taxon>
        <taxon>Rhodobacterales</taxon>
        <taxon>Rhodobacter group</taxon>
        <taxon>Rhodobacter</taxon>
    </lineage>
</organism>
<feature type="signal peptide" evidence="1">
    <location>
        <begin position="1"/>
        <end position="22"/>
    </location>
</feature>
<feature type="chain" id="PRO_5012320244" evidence="1">
    <location>
        <begin position="23"/>
        <end position="210"/>
    </location>
</feature>
<dbReference type="AlphaFoldDB" id="A0A1N7J5J4"/>
<dbReference type="Proteomes" id="UP000186221">
    <property type="component" value="Unassembled WGS sequence"/>
</dbReference>
<reference evidence="3" key="1">
    <citation type="submission" date="2017-01" db="EMBL/GenBank/DDBJ databases">
        <authorList>
            <person name="Varghese N."/>
            <person name="Submissions S."/>
        </authorList>
    </citation>
    <scope>NUCLEOTIDE SEQUENCE [LARGE SCALE GENOMIC DNA]</scope>
    <source>
        <strain evidence="3">DSM 19945</strain>
    </source>
</reference>
<proteinExistence type="predicted"/>
<sequence>MRLAKAAVALLALCGLVQPVKADQASLAAEIAALGTREVSSPEGPKRDWLETEVSDCTLHWRKYVQEPGQEKYLLSADAIPLEGVLFRKVRNFNEMTKPDAATKAPNDGAPALAAVEPVPSAPETTPPEQVLLYLDYTMTSGWVVERLVPVEKDPRAPFRSGPVIAGRAYVIAERNRGGVFFQGLQDLDLPNRYLHAIETYRDSYCRLLG</sequence>
<dbReference type="RefSeq" id="WP_076483316.1">
    <property type="nucleotide sequence ID" value="NZ_FTOG01000001.1"/>
</dbReference>
<keyword evidence="3" id="KW-1185">Reference proteome</keyword>
<accession>A0A1N7J5J4</accession>
<dbReference type="STRING" id="453582.SAMN05421580_101365"/>
<gene>
    <name evidence="2" type="ORF">SAMN05421580_101365</name>
</gene>
<evidence type="ECO:0000256" key="1">
    <source>
        <dbReference type="SAM" id="SignalP"/>
    </source>
</evidence>